<sequence>MYVLYPMSTVIENEKTREKRLDKQDDEAFLMKLQQFVCCTKRCLLSVNSQVALKRFQEMKALTQNEASLCFLGIIDASMHTTEFKNGTPKAYLTTTNLPKSLIYTMRSFT</sequence>
<reference evidence="1 2" key="1">
    <citation type="submission" date="2018-06" db="EMBL/GenBank/DDBJ databases">
        <title>Comparative genomics reveals the genomic features of Rhizophagus irregularis, R. cerebriforme, R. diaphanum and Gigaspora rosea, and their symbiotic lifestyle signature.</title>
        <authorList>
            <person name="Morin E."/>
            <person name="San Clemente H."/>
            <person name="Chen E.C.H."/>
            <person name="De La Providencia I."/>
            <person name="Hainaut M."/>
            <person name="Kuo A."/>
            <person name="Kohler A."/>
            <person name="Murat C."/>
            <person name="Tang N."/>
            <person name="Roy S."/>
            <person name="Loubradou J."/>
            <person name="Henrissat B."/>
            <person name="Grigoriev I.V."/>
            <person name="Corradi N."/>
            <person name="Roux C."/>
            <person name="Martin F.M."/>
        </authorList>
    </citation>
    <scope>NUCLEOTIDE SEQUENCE [LARGE SCALE GENOMIC DNA]</scope>
    <source>
        <strain evidence="1 2">DAOM 194757</strain>
    </source>
</reference>
<proteinExistence type="predicted"/>
<protein>
    <submittedName>
        <fullName evidence="1">Uncharacterized protein</fullName>
    </submittedName>
</protein>
<gene>
    <name evidence="1" type="ORF">C2G38_2217947</name>
</gene>
<dbReference type="OrthoDB" id="2475088at2759"/>
<keyword evidence="2" id="KW-1185">Reference proteome</keyword>
<dbReference type="Proteomes" id="UP000266673">
    <property type="component" value="Unassembled WGS sequence"/>
</dbReference>
<accession>A0A397UAI6</accession>
<comment type="caution">
    <text evidence="1">The sequence shown here is derived from an EMBL/GenBank/DDBJ whole genome shotgun (WGS) entry which is preliminary data.</text>
</comment>
<dbReference type="EMBL" id="QKWP01001868">
    <property type="protein sequence ID" value="RIB06108.1"/>
    <property type="molecule type" value="Genomic_DNA"/>
</dbReference>
<organism evidence="1 2">
    <name type="scientific">Gigaspora rosea</name>
    <dbReference type="NCBI Taxonomy" id="44941"/>
    <lineage>
        <taxon>Eukaryota</taxon>
        <taxon>Fungi</taxon>
        <taxon>Fungi incertae sedis</taxon>
        <taxon>Mucoromycota</taxon>
        <taxon>Glomeromycotina</taxon>
        <taxon>Glomeromycetes</taxon>
        <taxon>Diversisporales</taxon>
        <taxon>Gigasporaceae</taxon>
        <taxon>Gigaspora</taxon>
    </lineage>
</organism>
<evidence type="ECO:0000313" key="1">
    <source>
        <dbReference type="EMBL" id="RIB06108.1"/>
    </source>
</evidence>
<evidence type="ECO:0000313" key="2">
    <source>
        <dbReference type="Proteomes" id="UP000266673"/>
    </source>
</evidence>
<dbReference type="AlphaFoldDB" id="A0A397UAI6"/>
<name>A0A397UAI6_9GLOM</name>